<dbReference type="SMART" id="SM00490">
    <property type="entry name" value="HELICc"/>
    <property type="match status" value="1"/>
</dbReference>
<dbReference type="InterPro" id="IPR001650">
    <property type="entry name" value="Helicase_C-like"/>
</dbReference>
<dbReference type="CDD" id="cd18787">
    <property type="entry name" value="SF2_C_DEAD"/>
    <property type="match status" value="1"/>
</dbReference>
<dbReference type="AlphaFoldDB" id="A0A132A751"/>
<accession>A0A132A751</accession>
<dbReference type="EMBL" id="JXLN01010889">
    <property type="protein sequence ID" value="KPM06455.1"/>
    <property type="molecule type" value="Genomic_DNA"/>
</dbReference>
<dbReference type="OrthoDB" id="7396459at2759"/>
<dbReference type="Pfam" id="PF00271">
    <property type="entry name" value="Helicase_C"/>
    <property type="match status" value="1"/>
</dbReference>
<evidence type="ECO:0000256" key="6">
    <source>
        <dbReference type="RuleBase" id="RU365068"/>
    </source>
</evidence>
<dbReference type="Proteomes" id="UP000616769">
    <property type="component" value="Unassembled WGS sequence"/>
</dbReference>
<comment type="function">
    <text evidence="6">RNA helicase.</text>
</comment>
<evidence type="ECO:0000313" key="9">
    <source>
        <dbReference type="Proteomes" id="UP000616769"/>
    </source>
</evidence>
<dbReference type="InterPro" id="IPR011545">
    <property type="entry name" value="DEAD/DEAH_box_helicase_dom"/>
</dbReference>
<dbReference type="Pfam" id="PF13959">
    <property type="entry name" value="CTE_SPB4"/>
    <property type="match status" value="1"/>
</dbReference>
<dbReference type="SMART" id="SM00487">
    <property type="entry name" value="DEXDc"/>
    <property type="match status" value="1"/>
</dbReference>
<comment type="caution">
    <text evidence="8">The sequence shown here is derived from an EMBL/GenBank/DDBJ whole genome shotgun (WGS) entry which is preliminary data.</text>
</comment>
<dbReference type="PROSITE" id="PS51192">
    <property type="entry name" value="HELICASE_ATP_BIND_1"/>
    <property type="match status" value="1"/>
</dbReference>
<keyword evidence="3 6" id="KW-0347">Helicase</keyword>
<dbReference type="PROSITE" id="PS51194">
    <property type="entry name" value="HELICASE_CTER"/>
    <property type="match status" value="1"/>
</dbReference>
<name>A0A132A751_SARSC</name>
<dbReference type="GO" id="GO:0003723">
    <property type="term" value="F:RNA binding"/>
    <property type="evidence" value="ECO:0007669"/>
    <property type="project" value="UniProtKB-UniRule"/>
</dbReference>
<organism evidence="8 9">
    <name type="scientific">Sarcoptes scabiei</name>
    <name type="common">Itch mite</name>
    <name type="synonym">Acarus scabiei</name>
    <dbReference type="NCBI Taxonomy" id="52283"/>
    <lineage>
        <taxon>Eukaryota</taxon>
        <taxon>Metazoa</taxon>
        <taxon>Ecdysozoa</taxon>
        <taxon>Arthropoda</taxon>
        <taxon>Chelicerata</taxon>
        <taxon>Arachnida</taxon>
        <taxon>Acari</taxon>
        <taxon>Acariformes</taxon>
        <taxon>Sarcoptiformes</taxon>
        <taxon>Astigmata</taxon>
        <taxon>Psoroptidia</taxon>
        <taxon>Sarcoptoidea</taxon>
        <taxon>Sarcoptidae</taxon>
        <taxon>Sarcoptinae</taxon>
        <taxon>Sarcoptes</taxon>
    </lineage>
</organism>
<keyword evidence="5 6" id="KW-0694">RNA-binding</keyword>
<reference evidence="8 9" key="1">
    <citation type="journal article" date="2015" name="Parasit. Vectors">
        <title>Draft genome of the scabies mite.</title>
        <authorList>
            <person name="Rider S.D.Jr."/>
            <person name="Morgan M.S."/>
            <person name="Arlian L.G."/>
        </authorList>
    </citation>
    <scope>NUCLEOTIDE SEQUENCE [LARGE SCALE GENOMIC DNA]</scope>
    <source>
        <strain evidence="8">Arlian Lab</strain>
    </source>
</reference>
<feature type="region of interest" description="Disordered" evidence="7">
    <location>
        <begin position="436"/>
        <end position="463"/>
    </location>
</feature>
<protein>
    <recommendedName>
        <fullName evidence="6">ATP-dependent RNA helicase</fullName>
        <ecNumber evidence="6">3.6.4.13</ecNumber>
    </recommendedName>
</protein>
<dbReference type="EC" id="3.6.4.13" evidence="6"/>
<dbReference type="VEuPathDB" id="VectorBase:SSCA001620"/>
<dbReference type="GO" id="GO:0016787">
    <property type="term" value="F:hydrolase activity"/>
    <property type="evidence" value="ECO:0007669"/>
    <property type="project" value="UniProtKB-KW"/>
</dbReference>
<comment type="catalytic activity">
    <reaction evidence="6">
        <text>ATP + H2O = ADP + phosphate + H(+)</text>
        <dbReference type="Rhea" id="RHEA:13065"/>
        <dbReference type="ChEBI" id="CHEBI:15377"/>
        <dbReference type="ChEBI" id="CHEBI:15378"/>
        <dbReference type="ChEBI" id="CHEBI:30616"/>
        <dbReference type="ChEBI" id="CHEBI:43474"/>
        <dbReference type="ChEBI" id="CHEBI:456216"/>
        <dbReference type="EC" id="3.6.4.13"/>
    </reaction>
</comment>
<sequence length="529" mass="62406">MDHSWNILDIHQELKQIIENIHETFRKFTDHLTIVHFNVMLLVGGSPISKDIDFFKSNGAHIIISTPGRLYDLLEKCGEFASAVRKNLEIFILDEADQLLSLGFEKILNEIIRFLPKLRRTSLYSATQTKQIDQLIRVGLRNPFHIEIKDDRNSNIDKRYIHMPEKLQNYYIEFESHEDKLPFLIEMICESPEKKFIIFVSTCAQVDFLEVILKKLLLIKKRKSKMSILKLHRKLKNKRKKIFEIFLDQNDSILICTDLMSRGVDIPSVDWVINYDLPLSIENYVHRCGRSAHQFDQNGNSVQFCVKNEKKFVQILESKGVLIDNFETRAKIVPEESLKFEIFNEIKMEARRNINFYQLSMQAYVSFIRTYATKQFMSQWLFKNCDIVDIANGYGLLRMPKMPEFRHTKKSSTVFKENVEDRKICKNFDQISFDKKKKTKSTSSQNPCDEADTEKRKSRKNPLGFRRNVLINEKINQKLRQGKLRGKRTRNHFFDQMDLEELNADARMVKKLATKKISNQEFDNYFGLK</sequence>
<keyword evidence="1 6" id="KW-0547">Nucleotide-binding</keyword>
<comment type="similarity">
    <text evidence="6">Belongs to the DEAD box helicase family.</text>
</comment>
<comment type="domain">
    <text evidence="6">The Q motif is unique to and characteristic of the DEAD box family of RNA helicases and controls ATP binding and hydrolysis.</text>
</comment>
<dbReference type="SMART" id="SM01178">
    <property type="entry name" value="DUF4217"/>
    <property type="match status" value="1"/>
</dbReference>
<evidence type="ECO:0000256" key="1">
    <source>
        <dbReference type="ARBA" id="ARBA00022741"/>
    </source>
</evidence>
<dbReference type="PANTHER" id="PTHR24031">
    <property type="entry name" value="RNA HELICASE"/>
    <property type="match status" value="1"/>
</dbReference>
<keyword evidence="4 6" id="KW-0067">ATP-binding</keyword>
<keyword evidence="2 6" id="KW-0378">Hydrolase</keyword>
<dbReference type="GO" id="GO:0005524">
    <property type="term" value="F:ATP binding"/>
    <property type="evidence" value="ECO:0007669"/>
    <property type="project" value="UniProtKB-UniRule"/>
</dbReference>
<evidence type="ECO:0000256" key="4">
    <source>
        <dbReference type="ARBA" id="ARBA00022840"/>
    </source>
</evidence>
<evidence type="ECO:0000313" key="8">
    <source>
        <dbReference type="EMBL" id="KPM06455.1"/>
    </source>
</evidence>
<dbReference type="InterPro" id="IPR027417">
    <property type="entry name" value="P-loop_NTPase"/>
</dbReference>
<dbReference type="Pfam" id="PF00270">
    <property type="entry name" value="DEAD"/>
    <property type="match status" value="1"/>
</dbReference>
<dbReference type="Gene3D" id="3.40.50.300">
    <property type="entry name" value="P-loop containing nucleotide triphosphate hydrolases"/>
    <property type="match status" value="2"/>
</dbReference>
<dbReference type="GO" id="GO:0003724">
    <property type="term" value="F:RNA helicase activity"/>
    <property type="evidence" value="ECO:0007669"/>
    <property type="project" value="UniProtKB-EC"/>
</dbReference>
<dbReference type="InterPro" id="IPR025313">
    <property type="entry name" value="SPB4-like_CTE"/>
</dbReference>
<evidence type="ECO:0000256" key="2">
    <source>
        <dbReference type="ARBA" id="ARBA00022801"/>
    </source>
</evidence>
<proteinExistence type="inferred from homology"/>
<evidence type="ECO:0000256" key="7">
    <source>
        <dbReference type="SAM" id="MobiDB-lite"/>
    </source>
</evidence>
<evidence type="ECO:0000256" key="3">
    <source>
        <dbReference type="ARBA" id="ARBA00022806"/>
    </source>
</evidence>
<evidence type="ECO:0000256" key="5">
    <source>
        <dbReference type="ARBA" id="ARBA00022884"/>
    </source>
</evidence>
<dbReference type="InterPro" id="IPR014001">
    <property type="entry name" value="Helicase_ATP-bd"/>
</dbReference>
<dbReference type="SUPFAM" id="SSF52540">
    <property type="entry name" value="P-loop containing nucleoside triphosphate hydrolases"/>
    <property type="match status" value="1"/>
</dbReference>
<gene>
    <name evidence="8" type="ORF">QR98_0049310</name>
</gene>